<feature type="region of interest" description="Disordered" evidence="6">
    <location>
        <begin position="1"/>
        <end position="22"/>
    </location>
</feature>
<evidence type="ECO:0000259" key="8">
    <source>
        <dbReference type="Pfam" id="PF08281"/>
    </source>
</evidence>
<dbReference type="Pfam" id="PF04542">
    <property type="entry name" value="Sigma70_r2"/>
    <property type="match status" value="1"/>
</dbReference>
<dbReference type="InterPro" id="IPR039425">
    <property type="entry name" value="RNA_pol_sigma-70-like"/>
</dbReference>
<feature type="domain" description="RNA polymerase sigma factor 70 region 4 type 2" evidence="8">
    <location>
        <begin position="138"/>
        <end position="190"/>
    </location>
</feature>
<dbReference type="SUPFAM" id="SSF88946">
    <property type="entry name" value="Sigma2 domain of RNA polymerase sigma factors"/>
    <property type="match status" value="1"/>
</dbReference>
<name>A0ABX5IZG2_9GAMM</name>
<proteinExistence type="inferred from homology"/>
<dbReference type="InterPro" id="IPR013249">
    <property type="entry name" value="RNA_pol_sigma70_r4_t2"/>
</dbReference>
<evidence type="ECO:0000313" key="9">
    <source>
        <dbReference type="EMBL" id="PTL94456.1"/>
    </source>
</evidence>
<dbReference type="Gene3D" id="1.10.10.10">
    <property type="entry name" value="Winged helix-like DNA-binding domain superfamily/Winged helix DNA-binding domain"/>
    <property type="match status" value="1"/>
</dbReference>
<gene>
    <name evidence="9" type="ORF">C6W88_11770</name>
</gene>
<evidence type="ECO:0000256" key="1">
    <source>
        <dbReference type="ARBA" id="ARBA00010641"/>
    </source>
</evidence>
<sequence length="200" mass="22636">MCISESPTARSGHLSIQEPETRAPTDVELVKGAAGGEREAFACLLSRHYDRLYALAWRLTGSRAEAEDLTQDICLALPDKLIRFDGRAAFTTWLYRVAVNAAHDRRRQQATRRKAAEGWEAWERGRHQRNRQRDDEQRWLARAMATLSTDLRDTVALSLGEGMTQAQVAEVLEVSEGTVAWRMSEVKRQLSALAQAEEER</sequence>
<comment type="caution">
    <text evidence="9">The sequence shown here is derived from an EMBL/GenBank/DDBJ whole genome shotgun (WGS) entry which is preliminary data.</text>
</comment>
<keyword evidence="3" id="KW-0731">Sigma factor</keyword>
<evidence type="ECO:0000259" key="7">
    <source>
        <dbReference type="Pfam" id="PF04542"/>
    </source>
</evidence>
<dbReference type="InterPro" id="IPR013324">
    <property type="entry name" value="RNA_pol_sigma_r3/r4-like"/>
</dbReference>
<evidence type="ECO:0000256" key="4">
    <source>
        <dbReference type="ARBA" id="ARBA00023125"/>
    </source>
</evidence>
<dbReference type="EMBL" id="PXNS01000006">
    <property type="protein sequence ID" value="PTL94456.1"/>
    <property type="molecule type" value="Genomic_DNA"/>
</dbReference>
<dbReference type="PANTHER" id="PTHR43133">
    <property type="entry name" value="RNA POLYMERASE ECF-TYPE SIGMA FACTO"/>
    <property type="match status" value="1"/>
</dbReference>
<dbReference type="SUPFAM" id="SSF88659">
    <property type="entry name" value="Sigma3 and sigma4 domains of RNA polymerase sigma factors"/>
    <property type="match status" value="1"/>
</dbReference>
<dbReference type="Proteomes" id="UP000241895">
    <property type="component" value="Unassembled WGS sequence"/>
</dbReference>
<keyword evidence="10" id="KW-1185">Reference proteome</keyword>
<evidence type="ECO:0000313" key="10">
    <source>
        <dbReference type="Proteomes" id="UP000241895"/>
    </source>
</evidence>
<evidence type="ECO:0000256" key="6">
    <source>
        <dbReference type="SAM" id="MobiDB-lite"/>
    </source>
</evidence>
<evidence type="ECO:0000256" key="2">
    <source>
        <dbReference type="ARBA" id="ARBA00023015"/>
    </source>
</evidence>
<keyword evidence="5" id="KW-0804">Transcription</keyword>
<dbReference type="PANTHER" id="PTHR43133:SF8">
    <property type="entry name" value="RNA POLYMERASE SIGMA FACTOR HI_1459-RELATED"/>
    <property type="match status" value="1"/>
</dbReference>
<dbReference type="InterPro" id="IPR007627">
    <property type="entry name" value="RNA_pol_sigma70_r2"/>
</dbReference>
<dbReference type="InterPro" id="IPR014284">
    <property type="entry name" value="RNA_pol_sigma-70_dom"/>
</dbReference>
<dbReference type="NCBIfam" id="TIGR02937">
    <property type="entry name" value="sigma70-ECF"/>
    <property type="match status" value="1"/>
</dbReference>
<keyword evidence="2" id="KW-0805">Transcription regulation</keyword>
<feature type="domain" description="RNA polymerase sigma-70 region 2" evidence="7">
    <location>
        <begin position="44"/>
        <end position="110"/>
    </location>
</feature>
<comment type="similarity">
    <text evidence="1">Belongs to the sigma-70 factor family. ECF subfamily.</text>
</comment>
<dbReference type="Gene3D" id="1.10.1740.10">
    <property type="match status" value="1"/>
</dbReference>
<organism evidence="9 10">
    <name type="scientific">Halomonas litopenaei</name>
    <dbReference type="NCBI Taxonomy" id="2109328"/>
    <lineage>
        <taxon>Bacteria</taxon>
        <taxon>Pseudomonadati</taxon>
        <taxon>Pseudomonadota</taxon>
        <taxon>Gammaproteobacteria</taxon>
        <taxon>Oceanospirillales</taxon>
        <taxon>Halomonadaceae</taxon>
        <taxon>Halomonas</taxon>
    </lineage>
</organism>
<evidence type="ECO:0000256" key="5">
    <source>
        <dbReference type="ARBA" id="ARBA00023163"/>
    </source>
</evidence>
<dbReference type="InterPro" id="IPR013325">
    <property type="entry name" value="RNA_pol_sigma_r2"/>
</dbReference>
<dbReference type="Pfam" id="PF08281">
    <property type="entry name" value="Sigma70_r4_2"/>
    <property type="match status" value="1"/>
</dbReference>
<reference evidence="9 10" key="1">
    <citation type="submission" date="2018-03" db="EMBL/GenBank/DDBJ databases">
        <authorList>
            <person name="Zhou J."/>
            <person name="Li X."/>
            <person name="Xue M."/>
            <person name="Yin J."/>
        </authorList>
    </citation>
    <scope>NUCLEOTIDE SEQUENCE [LARGE SCALE GENOMIC DNA]</scope>
    <source>
        <strain evidence="9 10">SYSU ZJ2214</strain>
    </source>
</reference>
<evidence type="ECO:0000256" key="3">
    <source>
        <dbReference type="ARBA" id="ARBA00023082"/>
    </source>
</evidence>
<accession>A0ABX5IZG2</accession>
<keyword evidence="4" id="KW-0238">DNA-binding</keyword>
<dbReference type="InterPro" id="IPR036388">
    <property type="entry name" value="WH-like_DNA-bd_sf"/>
</dbReference>
<protein>
    <submittedName>
        <fullName evidence="9">RNA polymerase sigma factor</fullName>
    </submittedName>
</protein>